<dbReference type="EMBL" id="CP000967">
    <property type="protein sequence ID" value="ACD59388.1"/>
    <property type="molecule type" value="Genomic_DNA"/>
</dbReference>
<reference evidence="1 3" key="1">
    <citation type="journal article" date="2008" name="BMC Genomics">
        <title>Genome sequence and rapid evolution of the rice pathogen Xanthomonas oryzae pv. oryzae PXO99A.</title>
        <authorList>
            <person name="Salzberg S.L."/>
            <person name="Sommer D.D."/>
            <person name="Schatz M.C."/>
            <person name="Phillippy A.M."/>
            <person name="Rabinowicz P.D."/>
            <person name="Tsuge S."/>
            <person name="Furutani A."/>
            <person name="Ochiai H."/>
            <person name="Delcher A.L."/>
            <person name="Kelley D."/>
            <person name="Madupu R."/>
            <person name="Puiu D."/>
            <person name="Radune D."/>
            <person name="Shumway M."/>
            <person name="Trapnell C."/>
            <person name="Aparna G."/>
            <person name="Jha G."/>
            <person name="Pandey A."/>
            <person name="Patil P.B."/>
            <person name="Ishihara H."/>
            <person name="Meyer D.F."/>
            <person name="Szurek B."/>
            <person name="Verdier V."/>
            <person name="Koebnik R."/>
            <person name="Dow J.M."/>
            <person name="Ryan R.P."/>
            <person name="Hirata H."/>
            <person name="Tsuyumu S."/>
            <person name="Won Lee S."/>
            <person name="Seo Y.S."/>
            <person name="Sriariyanum M."/>
            <person name="Ronald P.C."/>
            <person name="Sonti R.V."/>
            <person name="Van Sluys M.A."/>
            <person name="Leach J.E."/>
            <person name="White F.F."/>
            <person name="Bogdanove A.J."/>
        </authorList>
    </citation>
    <scope>NUCLEOTIDE SEQUENCE [LARGE SCALE GENOMIC DNA]</scope>
    <source>
        <strain evidence="1 3">PXO99A</strain>
    </source>
</reference>
<evidence type="ECO:0000313" key="2">
    <source>
        <dbReference type="EMBL" id="ACD59388.1"/>
    </source>
</evidence>
<accession>A0A0J9WX22</accession>
<dbReference type="KEGG" id="xop:PXO_00966"/>
<organism evidence="1 3">
    <name type="scientific">Xanthomonas oryzae pv. oryzae (strain PXO99A)</name>
    <dbReference type="NCBI Taxonomy" id="360094"/>
    <lineage>
        <taxon>Bacteria</taxon>
        <taxon>Pseudomonadati</taxon>
        <taxon>Pseudomonadota</taxon>
        <taxon>Gammaproteobacteria</taxon>
        <taxon>Lysobacterales</taxon>
        <taxon>Lysobacteraceae</taxon>
        <taxon>Xanthomonas</taxon>
    </lineage>
</organism>
<dbReference type="KEGG" id="xop:PXO_06200"/>
<sequence length="56" mass="6052">MRRPPLALLKPHGRCSLPCIGACVPRKLRGVSRLQLAAPPIAGRIVTISGCQYVFL</sequence>
<reference evidence="1" key="2">
    <citation type="submission" date="2013-08" db="EMBL/GenBank/DDBJ databases">
        <authorList>
            <person name="Salzberg S."/>
        </authorList>
    </citation>
    <scope>NUCLEOTIDE SEQUENCE</scope>
    <source>
        <strain evidence="1">PXO99A</strain>
    </source>
</reference>
<dbReference type="AlphaFoldDB" id="A0A0J9WX22"/>
<evidence type="ECO:0000313" key="3">
    <source>
        <dbReference type="Proteomes" id="UP000001740"/>
    </source>
</evidence>
<evidence type="ECO:0000313" key="1">
    <source>
        <dbReference type="EMBL" id="ACD59196.1"/>
    </source>
</evidence>
<dbReference type="Proteomes" id="UP000001740">
    <property type="component" value="Chromosome"/>
</dbReference>
<proteinExistence type="predicted"/>
<reference evidence="1" key="3">
    <citation type="submission" date="2015-06" db="EMBL/GenBank/DDBJ databases">
        <authorList>
            <person name="Booher N.J."/>
            <person name="Carpenter S.C.D."/>
            <person name="Sebra R.P."/>
            <person name="Wang L."/>
            <person name="Salzberg S.L."/>
            <person name="Leach J.E."/>
            <person name="Bogdanove A.J."/>
        </authorList>
    </citation>
    <scope>NUCLEOTIDE SEQUENCE</scope>
    <source>
        <strain evidence="1">PXO99A</strain>
    </source>
</reference>
<protein>
    <submittedName>
        <fullName evidence="1">Uncharacterized protein</fullName>
    </submittedName>
</protein>
<name>A0A0J9WX22_XANOP</name>
<gene>
    <name evidence="1" type="ordered locus">PXO_00966</name>
    <name evidence="2" type="ordered locus">PXO_06200</name>
</gene>
<dbReference type="EMBL" id="CP000967">
    <property type="protein sequence ID" value="ACD59196.1"/>
    <property type="molecule type" value="Genomic_DNA"/>
</dbReference>
<dbReference type="HOGENOM" id="CLU_3013243_0_0_6"/>